<dbReference type="InterPro" id="IPR011150">
    <property type="entry name" value="Cutinase_monf"/>
</dbReference>
<protein>
    <recommendedName>
        <fullName evidence="3">cutinase</fullName>
        <ecNumber evidence="3">3.1.1.74</ecNumber>
    </recommendedName>
</protein>
<evidence type="ECO:0000256" key="5">
    <source>
        <dbReference type="ARBA" id="ARBA00022525"/>
    </source>
</evidence>
<reference evidence="10 11" key="1">
    <citation type="submission" date="2014-04" db="EMBL/GenBank/DDBJ databases">
        <authorList>
            <consortium name="DOE Joint Genome Institute"/>
            <person name="Kuo A."/>
            <person name="Martino E."/>
            <person name="Perotto S."/>
            <person name="Kohler A."/>
            <person name="Nagy L.G."/>
            <person name="Floudas D."/>
            <person name="Copeland A."/>
            <person name="Barry K.W."/>
            <person name="Cichocki N."/>
            <person name="Veneault-Fourrey C."/>
            <person name="LaButti K."/>
            <person name="Lindquist E.A."/>
            <person name="Lipzen A."/>
            <person name="Lundell T."/>
            <person name="Morin E."/>
            <person name="Murat C."/>
            <person name="Sun H."/>
            <person name="Tunlid A."/>
            <person name="Henrissat B."/>
            <person name="Grigoriev I.V."/>
            <person name="Hibbett D.S."/>
            <person name="Martin F."/>
            <person name="Nordberg H.P."/>
            <person name="Cantor M.N."/>
            <person name="Hua S.X."/>
        </authorList>
    </citation>
    <scope>NUCLEOTIDE SEQUENCE [LARGE SCALE GENOMIC DNA]</scope>
    <source>
        <strain evidence="10 11">Zn</strain>
    </source>
</reference>
<evidence type="ECO:0000313" key="11">
    <source>
        <dbReference type="Proteomes" id="UP000054321"/>
    </source>
</evidence>
<gene>
    <name evidence="10" type="ORF">OIDMADRAFT_139795</name>
</gene>
<dbReference type="GO" id="GO:0050525">
    <property type="term" value="F:cutinase activity"/>
    <property type="evidence" value="ECO:0007669"/>
    <property type="project" value="UniProtKB-EC"/>
</dbReference>
<keyword evidence="4" id="KW-0719">Serine esterase</keyword>
<dbReference type="InterPro" id="IPR029058">
    <property type="entry name" value="AB_hydrolase_fold"/>
</dbReference>
<dbReference type="InParanoid" id="A0A0C3HW66"/>
<dbReference type="OrthoDB" id="3225429at2759"/>
<name>A0A0C3HW66_OIDMZ</name>
<dbReference type="Proteomes" id="UP000054321">
    <property type="component" value="Unassembled WGS sequence"/>
</dbReference>
<dbReference type="EC" id="3.1.1.74" evidence="3"/>
<dbReference type="InterPro" id="IPR000675">
    <property type="entry name" value="Cutinase/axe"/>
</dbReference>
<evidence type="ECO:0000256" key="2">
    <source>
        <dbReference type="ARBA" id="ARBA00007534"/>
    </source>
</evidence>
<reference evidence="11" key="2">
    <citation type="submission" date="2015-01" db="EMBL/GenBank/DDBJ databases">
        <title>Evolutionary Origins and Diversification of the Mycorrhizal Mutualists.</title>
        <authorList>
            <consortium name="DOE Joint Genome Institute"/>
            <consortium name="Mycorrhizal Genomics Consortium"/>
            <person name="Kohler A."/>
            <person name="Kuo A."/>
            <person name="Nagy L.G."/>
            <person name="Floudas D."/>
            <person name="Copeland A."/>
            <person name="Barry K.W."/>
            <person name="Cichocki N."/>
            <person name="Veneault-Fourrey C."/>
            <person name="LaButti K."/>
            <person name="Lindquist E.A."/>
            <person name="Lipzen A."/>
            <person name="Lundell T."/>
            <person name="Morin E."/>
            <person name="Murat C."/>
            <person name="Riley R."/>
            <person name="Ohm R."/>
            <person name="Sun H."/>
            <person name="Tunlid A."/>
            <person name="Henrissat B."/>
            <person name="Grigoriev I.V."/>
            <person name="Hibbett D.S."/>
            <person name="Martin F."/>
        </authorList>
    </citation>
    <scope>NUCLEOTIDE SEQUENCE [LARGE SCALE GENOMIC DNA]</scope>
    <source>
        <strain evidence="11">Zn</strain>
    </source>
</reference>
<keyword evidence="8" id="KW-1015">Disulfide bond</keyword>
<proteinExistence type="inferred from homology"/>
<evidence type="ECO:0000313" key="10">
    <source>
        <dbReference type="EMBL" id="KIN07155.1"/>
    </source>
</evidence>
<evidence type="ECO:0000256" key="1">
    <source>
        <dbReference type="ARBA" id="ARBA00004613"/>
    </source>
</evidence>
<comment type="subcellular location">
    <subcellularLocation>
        <location evidence="1">Secreted</location>
    </subcellularLocation>
</comment>
<evidence type="ECO:0000256" key="4">
    <source>
        <dbReference type="ARBA" id="ARBA00022487"/>
    </source>
</evidence>
<dbReference type="Gene3D" id="3.40.50.1820">
    <property type="entry name" value="alpha/beta hydrolase"/>
    <property type="match status" value="1"/>
</dbReference>
<comment type="catalytic activity">
    <reaction evidence="9">
        <text>cutin + H2O = cutin monomers.</text>
        <dbReference type="EC" id="3.1.1.74"/>
    </reaction>
</comment>
<accession>A0A0C3HW66</accession>
<keyword evidence="5" id="KW-0964">Secreted</keyword>
<keyword evidence="6" id="KW-0732">Signal</keyword>
<dbReference type="GO" id="GO:0016052">
    <property type="term" value="P:carbohydrate catabolic process"/>
    <property type="evidence" value="ECO:0007669"/>
    <property type="project" value="TreeGrafter"/>
</dbReference>
<evidence type="ECO:0000256" key="7">
    <source>
        <dbReference type="ARBA" id="ARBA00022801"/>
    </source>
</evidence>
<comment type="similarity">
    <text evidence="2">Belongs to the cutinase family.</text>
</comment>
<dbReference type="SUPFAM" id="SSF53474">
    <property type="entry name" value="alpha/beta-Hydrolases"/>
    <property type="match status" value="1"/>
</dbReference>
<keyword evidence="11" id="KW-1185">Reference proteome</keyword>
<evidence type="ECO:0000256" key="9">
    <source>
        <dbReference type="ARBA" id="ARBA00034045"/>
    </source>
</evidence>
<organism evidence="10 11">
    <name type="scientific">Oidiodendron maius (strain Zn)</name>
    <dbReference type="NCBI Taxonomy" id="913774"/>
    <lineage>
        <taxon>Eukaryota</taxon>
        <taxon>Fungi</taxon>
        <taxon>Dikarya</taxon>
        <taxon>Ascomycota</taxon>
        <taxon>Pezizomycotina</taxon>
        <taxon>Leotiomycetes</taxon>
        <taxon>Leotiomycetes incertae sedis</taxon>
        <taxon>Myxotrichaceae</taxon>
        <taxon>Oidiodendron</taxon>
    </lineage>
</organism>
<dbReference type="GO" id="GO:0005576">
    <property type="term" value="C:extracellular region"/>
    <property type="evidence" value="ECO:0007669"/>
    <property type="project" value="UniProtKB-SubCell"/>
</dbReference>
<dbReference type="PANTHER" id="PTHR48250:SF3">
    <property type="entry name" value="CUTINASE 1-RELATED"/>
    <property type="match status" value="1"/>
</dbReference>
<evidence type="ECO:0000256" key="3">
    <source>
        <dbReference type="ARBA" id="ARBA00013095"/>
    </source>
</evidence>
<dbReference type="AlphaFoldDB" id="A0A0C3HW66"/>
<evidence type="ECO:0000256" key="8">
    <source>
        <dbReference type="ARBA" id="ARBA00023157"/>
    </source>
</evidence>
<dbReference type="HOGENOM" id="CLU_1421793_0_0_1"/>
<keyword evidence="7" id="KW-0378">Hydrolase</keyword>
<sequence length="191" mass="19924">MANTVIDYASKCPKSVIVMSGWSQGAVVAHKALQGLDKTNAPDIKQVVGLVTFGDPNHVWDNLPLPKSIPSSSFSSYCVTGSVPDPLCAQLPQDYKIPTSVNDIIGPFKTLPTIAVGAQEAAAAGSLIVNFPGQLLGSFGSFIKALRPSQFVRLLLTPEHFTYGNNGMAKTAAGFVANLPAVKAAIAKGGK</sequence>
<dbReference type="PANTHER" id="PTHR48250">
    <property type="entry name" value="CUTINASE 2-RELATED"/>
    <property type="match status" value="1"/>
</dbReference>
<evidence type="ECO:0000256" key="6">
    <source>
        <dbReference type="ARBA" id="ARBA00022729"/>
    </source>
</evidence>
<dbReference type="Pfam" id="PF01083">
    <property type="entry name" value="Cutinase"/>
    <property type="match status" value="1"/>
</dbReference>
<dbReference type="EMBL" id="KN832870">
    <property type="protein sequence ID" value="KIN07155.1"/>
    <property type="molecule type" value="Genomic_DNA"/>
</dbReference>